<dbReference type="UniPathway" id="UPA00056">
    <property type="reaction ID" value="UER00093"/>
</dbReference>
<dbReference type="SUPFAM" id="SSF53448">
    <property type="entry name" value="Nucleotide-diphospho-sugar transferases"/>
    <property type="match status" value="1"/>
</dbReference>
<keyword evidence="5 8" id="KW-0808">Transferase</keyword>
<organism evidence="9 11">
    <name type="scientific">Listeria immobilis</name>
    <dbReference type="NCBI Taxonomy" id="2713502"/>
    <lineage>
        <taxon>Bacteria</taxon>
        <taxon>Bacillati</taxon>
        <taxon>Bacillota</taxon>
        <taxon>Bacilli</taxon>
        <taxon>Bacillales</taxon>
        <taxon>Listeriaceae</taxon>
        <taxon>Listeria</taxon>
    </lineage>
</organism>
<keyword evidence="12" id="KW-1185">Reference proteome</keyword>
<gene>
    <name evidence="8 9" type="primary">ispD</name>
    <name evidence="9" type="ORF">HCJ38_12585</name>
    <name evidence="10" type="ORF">HCJ59_01330</name>
</gene>
<dbReference type="FunFam" id="3.90.550.10:FF:000003">
    <property type="entry name" value="2-C-methyl-D-erythritol 4-phosphate cytidylyltransferase"/>
    <property type="match status" value="1"/>
</dbReference>
<dbReference type="NCBIfam" id="NF009924">
    <property type="entry name" value="PRK13385.1"/>
    <property type="match status" value="1"/>
</dbReference>
<dbReference type="Proteomes" id="UP000587800">
    <property type="component" value="Unassembled WGS sequence"/>
</dbReference>
<evidence type="ECO:0000313" key="12">
    <source>
        <dbReference type="Proteomes" id="UP000587800"/>
    </source>
</evidence>
<feature type="site" description="Transition state stabilizer" evidence="8">
    <location>
        <position position="22"/>
    </location>
</feature>
<evidence type="ECO:0000313" key="10">
    <source>
        <dbReference type="EMBL" id="MBC1508555.1"/>
    </source>
</evidence>
<dbReference type="PANTHER" id="PTHR32125:SF4">
    <property type="entry name" value="2-C-METHYL-D-ERYTHRITOL 4-PHOSPHATE CYTIDYLYLTRANSFERASE, CHLOROPLASTIC"/>
    <property type="match status" value="1"/>
</dbReference>
<comment type="caution">
    <text evidence="9">The sequence shown here is derived from an EMBL/GenBank/DDBJ whole genome shotgun (WGS) entry which is preliminary data.</text>
</comment>
<feature type="site" description="Positions MEP for the nucleophilic attack" evidence="8">
    <location>
        <position position="153"/>
    </location>
</feature>
<comment type="pathway">
    <text evidence="3 8">Isoprenoid biosynthesis; isopentenyl diphosphate biosynthesis via DXP pathway; isopentenyl diphosphate from 1-deoxy-D-xylulose 5-phosphate: step 2/6.</text>
</comment>
<proteinExistence type="inferred from homology"/>
<dbReference type="HAMAP" id="MF_00108">
    <property type="entry name" value="IspD"/>
    <property type="match status" value="1"/>
</dbReference>
<dbReference type="PANTHER" id="PTHR32125">
    <property type="entry name" value="2-C-METHYL-D-ERYTHRITOL 4-PHOSPHATE CYTIDYLYLTRANSFERASE, CHLOROPLASTIC"/>
    <property type="match status" value="1"/>
</dbReference>
<evidence type="ECO:0000313" key="11">
    <source>
        <dbReference type="Proteomes" id="UP000561617"/>
    </source>
</evidence>
<dbReference type="GO" id="GO:0019288">
    <property type="term" value="P:isopentenyl diphosphate biosynthetic process, methylerythritol 4-phosphate pathway"/>
    <property type="evidence" value="ECO:0007669"/>
    <property type="project" value="UniProtKB-UniRule"/>
</dbReference>
<comment type="similarity">
    <text evidence="4 8">Belongs to the IspD/TarI cytidylyltransferase family. IspD subfamily.</text>
</comment>
<reference evidence="11 12" key="1">
    <citation type="submission" date="2020-03" db="EMBL/GenBank/DDBJ databases">
        <title>Soil Listeria distribution.</title>
        <authorList>
            <person name="Liao J."/>
            <person name="Wiedmann M."/>
        </authorList>
    </citation>
    <scope>NUCLEOTIDE SEQUENCE [LARGE SCALE GENOMIC DNA]</scope>
    <source>
        <strain evidence="10 12">FSL L7-1515</strain>
        <strain evidence="9 11">FSL L7-1554</strain>
    </source>
</reference>
<dbReference type="Proteomes" id="UP000561617">
    <property type="component" value="Unassembled WGS sequence"/>
</dbReference>
<feature type="site" description="Transition state stabilizer" evidence="8">
    <location>
        <position position="15"/>
    </location>
</feature>
<evidence type="ECO:0000256" key="8">
    <source>
        <dbReference type="HAMAP-Rule" id="MF_00108"/>
    </source>
</evidence>
<accession>A0A7X1C9X9</accession>
<dbReference type="InterPro" id="IPR050088">
    <property type="entry name" value="IspD/TarI_cytidylyltransf_bact"/>
</dbReference>
<dbReference type="Pfam" id="PF01128">
    <property type="entry name" value="IspD"/>
    <property type="match status" value="1"/>
</dbReference>
<feature type="site" description="Positions MEP for the nucleophilic attack" evidence="8">
    <location>
        <position position="209"/>
    </location>
</feature>
<name>A0A7X1C9X9_9LIST</name>
<dbReference type="InterPro" id="IPR034683">
    <property type="entry name" value="IspD/TarI"/>
</dbReference>
<evidence type="ECO:0000256" key="7">
    <source>
        <dbReference type="ARBA" id="ARBA00023229"/>
    </source>
</evidence>
<evidence type="ECO:0000256" key="6">
    <source>
        <dbReference type="ARBA" id="ARBA00022695"/>
    </source>
</evidence>
<evidence type="ECO:0000256" key="4">
    <source>
        <dbReference type="ARBA" id="ARBA00009789"/>
    </source>
</evidence>
<dbReference type="GO" id="GO:0050518">
    <property type="term" value="F:2-C-methyl-D-erythritol 4-phosphate cytidylyltransferase activity"/>
    <property type="evidence" value="ECO:0007669"/>
    <property type="project" value="UniProtKB-UniRule"/>
</dbReference>
<dbReference type="EC" id="2.7.7.60" evidence="8"/>
<dbReference type="Gene3D" id="3.90.550.10">
    <property type="entry name" value="Spore Coat Polysaccharide Biosynthesis Protein SpsA, Chain A"/>
    <property type="match status" value="1"/>
</dbReference>
<comment type="catalytic activity">
    <reaction evidence="1 8">
        <text>2-C-methyl-D-erythritol 4-phosphate + CTP + H(+) = 4-CDP-2-C-methyl-D-erythritol + diphosphate</text>
        <dbReference type="Rhea" id="RHEA:13429"/>
        <dbReference type="ChEBI" id="CHEBI:15378"/>
        <dbReference type="ChEBI" id="CHEBI:33019"/>
        <dbReference type="ChEBI" id="CHEBI:37563"/>
        <dbReference type="ChEBI" id="CHEBI:57823"/>
        <dbReference type="ChEBI" id="CHEBI:58262"/>
        <dbReference type="EC" id="2.7.7.60"/>
    </reaction>
</comment>
<dbReference type="EMBL" id="JAASUB010000002">
    <property type="protein sequence ID" value="MBC1508555.1"/>
    <property type="molecule type" value="Genomic_DNA"/>
</dbReference>
<dbReference type="RefSeq" id="WP_185346928.1">
    <property type="nucleotide sequence ID" value="NZ_JAASTU010000014.1"/>
</dbReference>
<protein>
    <recommendedName>
        <fullName evidence="8">2-C-methyl-D-erythritol 4-phosphate cytidylyltransferase</fullName>
        <ecNumber evidence="8">2.7.7.60</ecNumber>
    </recommendedName>
    <alternativeName>
        <fullName evidence="8">4-diphosphocytidyl-2C-methyl-D-erythritol synthase</fullName>
    </alternativeName>
    <alternativeName>
        <fullName evidence="8">MEP cytidylyltransferase</fullName>
        <shortName evidence="8">MCT</shortName>
    </alternativeName>
</protein>
<evidence type="ECO:0000313" key="9">
    <source>
        <dbReference type="EMBL" id="MBC1489829.1"/>
    </source>
</evidence>
<dbReference type="InterPro" id="IPR001228">
    <property type="entry name" value="IspD"/>
</dbReference>
<evidence type="ECO:0000256" key="1">
    <source>
        <dbReference type="ARBA" id="ARBA00001282"/>
    </source>
</evidence>
<evidence type="ECO:0000256" key="3">
    <source>
        <dbReference type="ARBA" id="ARBA00004787"/>
    </source>
</evidence>
<dbReference type="CDD" id="cd02516">
    <property type="entry name" value="CDP-ME_synthetase"/>
    <property type="match status" value="1"/>
</dbReference>
<keyword evidence="6 8" id="KW-0548">Nucleotidyltransferase</keyword>
<keyword evidence="7 8" id="KW-0414">Isoprene biosynthesis</keyword>
<evidence type="ECO:0000256" key="2">
    <source>
        <dbReference type="ARBA" id="ARBA00002459"/>
    </source>
</evidence>
<dbReference type="InterPro" id="IPR018294">
    <property type="entry name" value="ISPD_synthase_CS"/>
</dbReference>
<dbReference type="AlphaFoldDB" id="A0A7X1C9X9"/>
<dbReference type="NCBIfam" id="TIGR00453">
    <property type="entry name" value="ispD"/>
    <property type="match status" value="1"/>
</dbReference>
<sequence length="232" mass="26008">MHYELVFLAAGQGKRMNAKQNKMWLDLVGEPIFIHALRPFLADSRCSKVIVVCQEAEKKQVQNWMQQLGVTEDCIEIVKGGSERQYSVAAGLEHCGTENVVLVHDGARPFVTLDIIDRLLEGVKVNKAAICAVKVKDTVKRVTANIVQETVNRENLWQVQTPQAFELSLLRQAHQLAKKEEFLGTDEASLVERIPFPVSIVPGSYYNIKLTTPEDMPLAKAILGELTKTRKK</sequence>
<dbReference type="PROSITE" id="PS01295">
    <property type="entry name" value="ISPD"/>
    <property type="match status" value="1"/>
</dbReference>
<evidence type="ECO:0000256" key="5">
    <source>
        <dbReference type="ARBA" id="ARBA00022679"/>
    </source>
</evidence>
<dbReference type="InterPro" id="IPR029044">
    <property type="entry name" value="Nucleotide-diphossugar_trans"/>
</dbReference>
<dbReference type="EMBL" id="JAASTW010000018">
    <property type="protein sequence ID" value="MBC1489829.1"/>
    <property type="molecule type" value="Genomic_DNA"/>
</dbReference>
<comment type="function">
    <text evidence="2 8">Catalyzes the formation of 4-diphosphocytidyl-2-C-methyl-D-erythritol from CTP and 2-C-methyl-D-erythritol 4-phosphate (MEP).</text>
</comment>